<reference evidence="1 2" key="1">
    <citation type="submission" date="2017-06" db="EMBL/GenBank/DDBJ databases">
        <title>Genome sequencing of cyanobaciteial culture collection at National Institute for Environmental Studies (NIES).</title>
        <authorList>
            <person name="Hirose Y."/>
            <person name="Shimura Y."/>
            <person name="Fujisawa T."/>
            <person name="Nakamura Y."/>
            <person name="Kawachi M."/>
        </authorList>
    </citation>
    <scope>NUCLEOTIDE SEQUENCE [LARGE SCALE GENOMIC DNA]</scope>
    <source>
        <strain evidence="1 2">NIES-23</strain>
        <plasmid evidence="2">Plasmid Plasmid1 dna</plasmid>
    </source>
</reference>
<proteinExistence type="predicted"/>
<sequence length="98" mass="11622">MINVCQKILCPYFGEKGHNYGCQRYALSSGCHLKLITPLQDNEYVLYTDDEELLASFKVENDRFFQEDPKYAEDLEFQRENPELFAERSFKVREIQTN</sequence>
<dbReference type="Proteomes" id="UP000217507">
    <property type="component" value="Plasmid Plasmid1 dna"/>
</dbReference>
<accession>A0A1Z4KV12</accession>
<protein>
    <submittedName>
        <fullName evidence="1">Uncharacterized protein</fullName>
    </submittedName>
</protein>
<name>A0A1Z4KV12_ANAVA</name>
<dbReference type="EMBL" id="AP018217">
    <property type="protein sequence ID" value="BAY72774.1"/>
    <property type="molecule type" value="Genomic_DNA"/>
</dbReference>
<evidence type="ECO:0000313" key="2">
    <source>
        <dbReference type="Proteomes" id="UP000217507"/>
    </source>
</evidence>
<organism evidence="1 2">
    <name type="scientific">Trichormus variabilis NIES-23</name>
    <dbReference type="NCBI Taxonomy" id="1973479"/>
    <lineage>
        <taxon>Bacteria</taxon>
        <taxon>Bacillati</taxon>
        <taxon>Cyanobacteriota</taxon>
        <taxon>Cyanophyceae</taxon>
        <taxon>Nostocales</taxon>
        <taxon>Nostocaceae</taxon>
        <taxon>Trichormus</taxon>
    </lineage>
</organism>
<dbReference type="AlphaFoldDB" id="A0A1Z4KV12"/>
<gene>
    <name evidence="1" type="ORF">NIES23_56020</name>
</gene>
<evidence type="ECO:0000313" key="1">
    <source>
        <dbReference type="EMBL" id="BAY72774.1"/>
    </source>
</evidence>
<geneLocation type="plasmid" evidence="1">
    <name>plasmid1</name>
</geneLocation>
<keyword evidence="1" id="KW-0614">Plasmid</keyword>